<evidence type="ECO:0000259" key="2">
    <source>
        <dbReference type="PROSITE" id="PS50041"/>
    </source>
</evidence>
<dbReference type="Gene3D" id="2.60.40.10">
    <property type="entry name" value="Immunoglobulins"/>
    <property type="match status" value="1"/>
</dbReference>
<dbReference type="PANTHER" id="PTHR45784:SF3">
    <property type="entry name" value="C-TYPE LECTIN DOMAIN FAMILY 4 MEMBER K-LIKE-RELATED"/>
    <property type="match status" value="1"/>
</dbReference>
<dbReference type="Pfam" id="PF00059">
    <property type="entry name" value="Lectin_C"/>
    <property type="match status" value="1"/>
</dbReference>
<feature type="domain" description="C-type lectin" evidence="2">
    <location>
        <begin position="25"/>
        <end position="137"/>
    </location>
</feature>
<evidence type="ECO:0000313" key="4">
    <source>
        <dbReference type="Proteomes" id="UP000677803"/>
    </source>
</evidence>
<gene>
    <name evidence="3" type="ORF">MMEN_LOCUS10874</name>
</gene>
<feature type="transmembrane region" description="Helical" evidence="1">
    <location>
        <begin position="12"/>
        <end position="32"/>
    </location>
</feature>
<keyword evidence="1" id="KW-1133">Transmembrane helix</keyword>
<dbReference type="OrthoDB" id="8853266at2759"/>
<protein>
    <submittedName>
        <fullName evidence="3">(Atlantic silverside) hypothetical protein</fullName>
    </submittedName>
</protein>
<dbReference type="InterPro" id="IPR016187">
    <property type="entry name" value="CTDL_fold"/>
</dbReference>
<accession>A0A8S4AZ24</accession>
<dbReference type="EMBL" id="CAJRST010011112">
    <property type="protein sequence ID" value="CAG5924876.1"/>
    <property type="molecule type" value="Genomic_DNA"/>
</dbReference>
<dbReference type="Gene3D" id="3.10.100.10">
    <property type="entry name" value="Mannose-Binding Protein A, subunit A"/>
    <property type="match status" value="1"/>
</dbReference>
<dbReference type="CDD" id="cd00063">
    <property type="entry name" value="FN3"/>
    <property type="match status" value="1"/>
</dbReference>
<keyword evidence="1" id="KW-0812">Transmembrane</keyword>
<reference evidence="3" key="1">
    <citation type="submission" date="2021-05" db="EMBL/GenBank/DDBJ databases">
        <authorList>
            <person name="Tigano A."/>
        </authorList>
    </citation>
    <scope>NUCLEOTIDE SEQUENCE</scope>
</reference>
<keyword evidence="4" id="KW-1185">Reference proteome</keyword>
<evidence type="ECO:0000313" key="3">
    <source>
        <dbReference type="EMBL" id="CAG5924876.1"/>
    </source>
</evidence>
<dbReference type="SMART" id="SM00034">
    <property type="entry name" value="CLECT"/>
    <property type="match status" value="1"/>
</dbReference>
<dbReference type="SUPFAM" id="SSF49265">
    <property type="entry name" value="Fibronectin type III"/>
    <property type="match status" value="1"/>
</dbReference>
<dbReference type="PANTHER" id="PTHR45784">
    <property type="entry name" value="C-TYPE LECTIN DOMAIN FAMILY 20 MEMBER A-RELATED"/>
    <property type="match status" value="1"/>
</dbReference>
<dbReference type="InterPro" id="IPR036116">
    <property type="entry name" value="FN3_sf"/>
</dbReference>
<feature type="non-terminal residue" evidence="3">
    <location>
        <position position="1"/>
    </location>
</feature>
<dbReference type="SUPFAM" id="SSF56436">
    <property type="entry name" value="C-type lectin-like"/>
    <property type="match status" value="1"/>
</dbReference>
<sequence length="241" mass="27375">MSAREVQILQRLAVLVVCHGFAAGHVTSQYFLVQSPMSWLRAREFCQRHYVDLAVLNSEEKYFTLLDATSESKVSFWLGLRRRPIAPEWRWVSGEELGYQHWYRENYEGQCASLEAMLKNDKLLARHCTEQHMAVCQGPVTPQSVTVESVGVDHVALSWNVSAVMLQIPHSYDVTIRQSTGDTHLLYPFANNSSVIRIRISDLTLTAEYFIQISAVVVRPDSVTGGNRTLRDNPVTLHIKT</sequence>
<dbReference type="InterPro" id="IPR013783">
    <property type="entry name" value="Ig-like_fold"/>
</dbReference>
<organism evidence="3 4">
    <name type="scientific">Menidia menidia</name>
    <name type="common">Atlantic silverside</name>
    <dbReference type="NCBI Taxonomy" id="238744"/>
    <lineage>
        <taxon>Eukaryota</taxon>
        <taxon>Metazoa</taxon>
        <taxon>Chordata</taxon>
        <taxon>Craniata</taxon>
        <taxon>Vertebrata</taxon>
        <taxon>Euteleostomi</taxon>
        <taxon>Actinopterygii</taxon>
        <taxon>Neopterygii</taxon>
        <taxon>Teleostei</taxon>
        <taxon>Neoteleostei</taxon>
        <taxon>Acanthomorphata</taxon>
        <taxon>Ovalentaria</taxon>
        <taxon>Atherinomorphae</taxon>
        <taxon>Atheriniformes</taxon>
        <taxon>Atherinopsidae</taxon>
        <taxon>Menidiinae</taxon>
        <taxon>Menidia</taxon>
    </lineage>
</organism>
<proteinExistence type="predicted"/>
<dbReference type="AlphaFoldDB" id="A0A8S4AZ24"/>
<dbReference type="Proteomes" id="UP000677803">
    <property type="component" value="Unassembled WGS sequence"/>
</dbReference>
<dbReference type="InterPro" id="IPR003961">
    <property type="entry name" value="FN3_dom"/>
</dbReference>
<keyword evidence="1" id="KW-0472">Membrane</keyword>
<name>A0A8S4AZ24_9TELE</name>
<evidence type="ECO:0000256" key="1">
    <source>
        <dbReference type="SAM" id="Phobius"/>
    </source>
</evidence>
<dbReference type="CDD" id="cd00037">
    <property type="entry name" value="CLECT"/>
    <property type="match status" value="1"/>
</dbReference>
<dbReference type="InterPro" id="IPR016186">
    <property type="entry name" value="C-type_lectin-like/link_sf"/>
</dbReference>
<comment type="caution">
    <text evidence="3">The sequence shown here is derived from an EMBL/GenBank/DDBJ whole genome shotgun (WGS) entry which is preliminary data.</text>
</comment>
<dbReference type="InterPro" id="IPR001304">
    <property type="entry name" value="C-type_lectin-like"/>
</dbReference>
<dbReference type="PROSITE" id="PS50041">
    <property type="entry name" value="C_TYPE_LECTIN_2"/>
    <property type="match status" value="1"/>
</dbReference>